<organism evidence="5 6">
    <name type="scientific">Henriciella marina</name>
    <dbReference type="NCBI Taxonomy" id="453851"/>
    <lineage>
        <taxon>Bacteria</taxon>
        <taxon>Pseudomonadati</taxon>
        <taxon>Pseudomonadota</taxon>
        <taxon>Alphaproteobacteria</taxon>
        <taxon>Hyphomonadales</taxon>
        <taxon>Hyphomonadaceae</taxon>
        <taxon>Henriciella</taxon>
    </lineage>
</organism>
<evidence type="ECO:0000256" key="3">
    <source>
        <dbReference type="ARBA" id="ARBA00023163"/>
    </source>
</evidence>
<keyword evidence="2" id="KW-0238">DNA-binding</keyword>
<dbReference type="PANTHER" id="PTHR33204:SF18">
    <property type="entry name" value="TRANSCRIPTIONAL REGULATORY PROTEIN"/>
    <property type="match status" value="1"/>
</dbReference>
<dbReference type="EMBL" id="JAPWGW010000001">
    <property type="protein sequence ID" value="MCZ4296888.1"/>
    <property type="molecule type" value="Genomic_DNA"/>
</dbReference>
<evidence type="ECO:0000313" key="6">
    <source>
        <dbReference type="Proteomes" id="UP001083770"/>
    </source>
</evidence>
<dbReference type="Pfam" id="PF01638">
    <property type="entry name" value="HxlR"/>
    <property type="match status" value="1"/>
</dbReference>
<evidence type="ECO:0000256" key="2">
    <source>
        <dbReference type="ARBA" id="ARBA00023125"/>
    </source>
</evidence>
<protein>
    <submittedName>
        <fullName evidence="5">Helix-turn-helix domain-containing protein</fullName>
    </submittedName>
</protein>
<dbReference type="CDD" id="cd00090">
    <property type="entry name" value="HTH_ARSR"/>
    <property type="match status" value="1"/>
</dbReference>
<gene>
    <name evidence="5" type="ORF">O4G74_02335</name>
</gene>
<keyword evidence="6" id="KW-1185">Reference proteome</keyword>
<dbReference type="InterPro" id="IPR036390">
    <property type="entry name" value="WH_DNA-bd_sf"/>
</dbReference>
<comment type="caution">
    <text evidence="5">The sequence shown here is derived from an EMBL/GenBank/DDBJ whole genome shotgun (WGS) entry which is preliminary data.</text>
</comment>
<dbReference type="RefSeq" id="WP_269401058.1">
    <property type="nucleotide sequence ID" value="NZ_JAPWGW010000001.1"/>
</dbReference>
<dbReference type="Gene3D" id="1.10.10.10">
    <property type="entry name" value="Winged helix-like DNA-binding domain superfamily/Winged helix DNA-binding domain"/>
    <property type="match status" value="1"/>
</dbReference>
<accession>A0ABT4LRM1</accession>
<evidence type="ECO:0000313" key="5">
    <source>
        <dbReference type="EMBL" id="MCZ4296888.1"/>
    </source>
</evidence>
<dbReference type="Proteomes" id="UP001083770">
    <property type="component" value="Unassembled WGS sequence"/>
</dbReference>
<name>A0ABT4LRM1_9PROT</name>
<dbReference type="InterPro" id="IPR036388">
    <property type="entry name" value="WH-like_DNA-bd_sf"/>
</dbReference>
<keyword evidence="3" id="KW-0804">Transcription</keyword>
<dbReference type="SUPFAM" id="SSF46785">
    <property type="entry name" value="Winged helix' DNA-binding domain"/>
    <property type="match status" value="1"/>
</dbReference>
<feature type="domain" description="HTH hxlR-type" evidence="4">
    <location>
        <begin position="26"/>
        <end position="125"/>
    </location>
</feature>
<sequence>MSDELMQAFAIMVPLSRKSPVPPSQCNLARAIELIGDRWTLLILRSALYGVRRFDDFQEELGTPRTVLSSRLNDLVDAGLLEKRPYKLKGRRARSEYVLTDQGEALRPVLIGLTQWGDAWLGAGGQPPISFTDAESRDAVRLAFVSSAGREVALDDLRVVIRR</sequence>
<dbReference type="PROSITE" id="PS51118">
    <property type="entry name" value="HTH_HXLR"/>
    <property type="match status" value="1"/>
</dbReference>
<evidence type="ECO:0000256" key="1">
    <source>
        <dbReference type="ARBA" id="ARBA00023015"/>
    </source>
</evidence>
<dbReference type="InterPro" id="IPR002577">
    <property type="entry name" value="HTH_HxlR"/>
</dbReference>
<dbReference type="InterPro" id="IPR011991">
    <property type="entry name" value="ArsR-like_HTH"/>
</dbReference>
<keyword evidence="1" id="KW-0805">Transcription regulation</keyword>
<reference evidence="5" key="1">
    <citation type="submission" date="2022-12" db="EMBL/GenBank/DDBJ databases">
        <title>Bacterial isolates from different developmental stages of Nematostella vectensis.</title>
        <authorList>
            <person name="Fraune S."/>
        </authorList>
    </citation>
    <scope>NUCLEOTIDE SEQUENCE</scope>
    <source>
        <strain evidence="5">G21632-S1</strain>
    </source>
</reference>
<dbReference type="PANTHER" id="PTHR33204">
    <property type="entry name" value="TRANSCRIPTIONAL REGULATOR, MARR FAMILY"/>
    <property type="match status" value="1"/>
</dbReference>
<proteinExistence type="predicted"/>
<evidence type="ECO:0000259" key="4">
    <source>
        <dbReference type="PROSITE" id="PS51118"/>
    </source>
</evidence>